<proteinExistence type="predicted"/>
<organism evidence="3 4">
    <name type="scientific">Bifidobacterium colobi</name>
    <dbReference type="NCBI Taxonomy" id="2809026"/>
    <lineage>
        <taxon>Bacteria</taxon>
        <taxon>Bacillati</taxon>
        <taxon>Actinomycetota</taxon>
        <taxon>Actinomycetes</taxon>
        <taxon>Bifidobacteriales</taxon>
        <taxon>Bifidobacteriaceae</taxon>
        <taxon>Bifidobacterium</taxon>
    </lineage>
</organism>
<reference evidence="3 4" key="1">
    <citation type="journal article" date="2021" name="Environ. Microbiol.">
        <title>Genetic insights into the dark matter of the mammalian gut microbiota through targeted genome reconstruction.</title>
        <authorList>
            <person name="Lugli G.A."/>
            <person name="Alessandri G."/>
            <person name="Milani C."/>
            <person name="Viappiani A."/>
            <person name="Fontana F."/>
            <person name="Tarracchini C."/>
            <person name="Mancabelli L."/>
            <person name="Argentini C."/>
            <person name="Ruiz L."/>
            <person name="Margolles A."/>
            <person name="van Sinderen D."/>
            <person name="Turroni F."/>
            <person name="Ventura M."/>
        </authorList>
    </citation>
    <scope>NUCLEOTIDE SEQUENCE [LARGE SCALE GENOMIC DNA]</scope>
    <source>
        <strain evidence="3 4">LC6</strain>
    </source>
</reference>
<dbReference type="Proteomes" id="UP000711736">
    <property type="component" value="Unassembled WGS sequence"/>
</dbReference>
<keyword evidence="4" id="KW-1185">Reference proteome</keyword>
<accession>A0ABS5UXG8</accession>
<protein>
    <submittedName>
        <fullName evidence="3">Hemagglutinin</fullName>
    </submittedName>
</protein>
<sequence>MTQAKQSNTAKQPTAKARGRKPAGRKPMSPKQWWRRQSLGKKIKTVLITIVAVVCAMALAMGTLRFVQWRLEVKEAEARQLQLTQEYDFDPGDIIADGQFFNGNAMSEQEVQSFLDEQGAACSGGECLKSKTFDTTDQPANEYCDAYEGAKGETAAAIITKSAKACNISQKVLLTVLQKEQHLVTATTITDFQYKAAMGLSCPDDASCDPEYAGFFKQVYGAAKRYQYYTAHEDRYGYHAGALNYVQYHPNASCGGTNVYIKNKATALLYIYTPYQPNEAALAAGVGTGDSCSSYGNRNFAIIYESWFGSPRS</sequence>
<keyword evidence="2" id="KW-0472">Membrane</keyword>
<gene>
    <name evidence="3" type="ORF">JS530_09695</name>
</gene>
<feature type="compositionally biased region" description="Polar residues" evidence="1">
    <location>
        <begin position="1"/>
        <end position="12"/>
    </location>
</feature>
<evidence type="ECO:0000313" key="3">
    <source>
        <dbReference type="EMBL" id="MBT1175765.1"/>
    </source>
</evidence>
<name>A0ABS5UXG8_9BIFI</name>
<feature type="transmembrane region" description="Helical" evidence="2">
    <location>
        <begin position="45"/>
        <end position="67"/>
    </location>
</feature>
<dbReference type="EMBL" id="JAFEJU010000008">
    <property type="protein sequence ID" value="MBT1175765.1"/>
    <property type="molecule type" value="Genomic_DNA"/>
</dbReference>
<keyword evidence="2" id="KW-1133">Transmembrane helix</keyword>
<evidence type="ECO:0000256" key="2">
    <source>
        <dbReference type="SAM" id="Phobius"/>
    </source>
</evidence>
<keyword evidence="2" id="KW-0812">Transmembrane</keyword>
<feature type="region of interest" description="Disordered" evidence="1">
    <location>
        <begin position="1"/>
        <end position="34"/>
    </location>
</feature>
<comment type="caution">
    <text evidence="3">The sequence shown here is derived from an EMBL/GenBank/DDBJ whole genome shotgun (WGS) entry which is preliminary data.</text>
</comment>
<evidence type="ECO:0000313" key="4">
    <source>
        <dbReference type="Proteomes" id="UP000711736"/>
    </source>
</evidence>
<evidence type="ECO:0000256" key="1">
    <source>
        <dbReference type="SAM" id="MobiDB-lite"/>
    </source>
</evidence>